<evidence type="ECO:0000256" key="1">
    <source>
        <dbReference type="SAM" id="MobiDB-lite"/>
    </source>
</evidence>
<gene>
    <name evidence="3" type="ORF">UFOPK1446_00598</name>
</gene>
<evidence type="ECO:0000313" key="3">
    <source>
        <dbReference type="EMBL" id="CAB4544342.1"/>
    </source>
</evidence>
<feature type="transmembrane region" description="Helical" evidence="2">
    <location>
        <begin position="6"/>
        <end position="23"/>
    </location>
</feature>
<keyword evidence="2" id="KW-1133">Transmembrane helix</keyword>
<keyword evidence="2" id="KW-0812">Transmembrane</keyword>
<feature type="region of interest" description="Disordered" evidence="1">
    <location>
        <begin position="27"/>
        <end position="70"/>
    </location>
</feature>
<evidence type="ECO:0000256" key="2">
    <source>
        <dbReference type="SAM" id="Phobius"/>
    </source>
</evidence>
<keyword evidence="2" id="KW-0472">Membrane</keyword>
<organism evidence="3">
    <name type="scientific">freshwater metagenome</name>
    <dbReference type="NCBI Taxonomy" id="449393"/>
    <lineage>
        <taxon>unclassified sequences</taxon>
        <taxon>metagenomes</taxon>
        <taxon>ecological metagenomes</taxon>
    </lineage>
</organism>
<protein>
    <submittedName>
        <fullName evidence="3">Unannotated protein</fullName>
    </submittedName>
</protein>
<name>A0A6J6BZ24_9ZZZZ</name>
<feature type="compositionally biased region" description="Basic and acidic residues" evidence="1">
    <location>
        <begin position="41"/>
        <end position="52"/>
    </location>
</feature>
<accession>A0A6J6BZ24</accession>
<dbReference type="AlphaFoldDB" id="A0A6J6BZ24"/>
<dbReference type="EMBL" id="CAEZSO010000105">
    <property type="protein sequence ID" value="CAB4544342.1"/>
    <property type="molecule type" value="Genomic_DNA"/>
</dbReference>
<reference evidence="3" key="1">
    <citation type="submission" date="2020-05" db="EMBL/GenBank/DDBJ databases">
        <authorList>
            <person name="Chiriac C."/>
            <person name="Salcher M."/>
            <person name="Ghai R."/>
            <person name="Kavagutti S V."/>
        </authorList>
    </citation>
    <scope>NUCLEOTIDE SEQUENCE</scope>
</reference>
<proteinExistence type="predicted"/>
<sequence>MSALAWWFIPILATIGAVVWYTWRGQDRPGDPRHTVAQQKKFNDAMRKDNPRGRRRSRGPNMPTDGGSPS</sequence>